<protein>
    <recommendedName>
        <fullName evidence="3">Beta-lactamase-related domain-containing protein</fullName>
    </recommendedName>
</protein>
<dbReference type="SUPFAM" id="SSF56601">
    <property type="entry name" value="beta-lactamase/transpeptidase-like"/>
    <property type="match status" value="1"/>
</dbReference>
<proteinExistence type="predicted"/>
<dbReference type="InterPro" id="IPR012338">
    <property type="entry name" value="Beta-lactam/transpept-like"/>
</dbReference>
<reference evidence="4 5" key="1">
    <citation type="submission" date="2022-12" db="EMBL/GenBank/DDBJ databases">
        <title>Chromosome-level genome of Tegillarca granosa.</title>
        <authorList>
            <person name="Kim J."/>
        </authorList>
    </citation>
    <scope>NUCLEOTIDE SEQUENCE [LARGE SCALE GENOMIC DNA]</scope>
    <source>
        <strain evidence="4">Teg-2019</strain>
        <tissue evidence="4">Adductor muscle</tissue>
    </source>
</reference>
<keyword evidence="1" id="KW-1133">Transmembrane helix</keyword>
<feature type="chain" id="PRO_5045278625" description="Beta-lactamase-related domain-containing protein" evidence="2">
    <location>
        <begin position="24"/>
        <end position="568"/>
    </location>
</feature>
<keyword evidence="5" id="KW-1185">Reference proteome</keyword>
<feature type="signal peptide" evidence="2">
    <location>
        <begin position="1"/>
        <end position="23"/>
    </location>
</feature>
<dbReference type="Proteomes" id="UP001217089">
    <property type="component" value="Unassembled WGS sequence"/>
</dbReference>
<evidence type="ECO:0000313" key="5">
    <source>
        <dbReference type="Proteomes" id="UP001217089"/>
    </source>
</evidence>
<evidence type="ECO:0000256" key="1">
    <source>
        <dbReference type="SAM" id="Phobius"/>
    </source>
</evidence>
<evidence type="ECO:0000256" key="2">
    <source>
        <dbReference type="SAM" id="SignalP"/>
    </source>
</evidence>
<keyword evidence="2" id="KW-0732">Signal</keyword>
<dbReference type="Pfam" id="PF00144">
    <property type="entry name" value="Beta-lactamase"/>
    <property type="match status" value="1"/>
</dbReference>
<keyword evidence="1" id="KW-0472">Membrane</keyword>
<evidence type="ECO:0000313" key="4">
    <source>
        <dbReference type="EMBL" id="KAJ8297521.1"/>
    </source>
</evidence>
<dbReference type="PANTHER" id="PTHR46825:SF15">
    <property type="entry name" value="BETA-LACTAMASE-RELATED DOMAIN-CONTAINING PROTEIN"/>
    <property type="match status" value="1"/>
</dbReference>
<name>A0ABQ9E1D7_TEGGR</name>
<sequence>MIMMYLFCMLILMFNVGVQVVSCKDQLGDYADLKFTRFESFIENVIRCRGVTGATITMVKNNKVVFKRGFGYENVEKRIPVTWKTKFCIGSLTKAFTSTLIAKLLDLQDSITWDTPIRDILGHSFRLYDNLRTENVNLRDLLSHKVGTPPYFRALLVGFSENMTREDFVRMLQHQPTAKPFRTDFLYSNYMYTLAGYVAEKLGKDTWENLVTEMIFKPLGMSRSGFVDKVQNFKNFAFPYSFLNGTAVPLDITLTQSVHPSGPAGSIYSTGSDMAKWIQYHLTELNKLSTKNNDNPSNLMETYKGQMPSPFPDNDWYRPIYPVEDVAISYNMGWITSIYRGFQRFWHSGGIVTYSSFLSLYPNKHSGVFISLTGSKNNENSLPMKALISMASDVLLDVPSWLNETSACLTPAPWKIKVEKRSEVNKNTMFLMNNISDIKDYEGFYEHPAFGQINVKAADNKSDLFLHFGRFGRMRLIPLKDKGEFLAEFIDKLWFVTGSDGKSSYYPVTFVYSEDNNIVGLKFPVDRKYDRSFFTKYCQDKSTISLIISIITCCFVLHILLIHNKVNK</sequence>
<dbReference type="InterPro" id="IPR050491">
    <property type="entry name" value="AmpC-like"/>
</dbReference>
<evidence type="ECO:0000259" key="3">
    <source>
        <dbReference type="Pfam" id="PF00144"/>
    </source>
</evidence>
<feature type="domain" description="Beta-lactamase-related" evidence="3">
    <location>
        <begin position="42"/>
        <end position="381"/>
    </location>
</feature>
<dbReference type="EMBL" id="JARBDR010000923">
    <property type="protein sequence ID" value="KAJ8297521.1"/>
    <property type="molecule type" value="Genomic_DNA"/>
</dbReference>
<gene>
    <name evidence="4" type="ORF">KUTeg_024052</name>
</gene>
<dbReference type="Gene3D" id="3.40.710.10">
    <property type="entry name" value="DD-peptidase/beta-lactamase superfamily"/>
    <property type="match status" value="1"/>
</dbReference>
<dbReference type="InterPro" id="IPR001466">
    <property type="entry name" value="Beta-lactam-related"/>
</dbReference>
<dbReference type="PANTHER" id="PTHR46825">
    <property type="entry name" value="D-ALANYL-D-ALANINE-CARBOXYPEPTIDASE/ENDOPEPTIDASE AMPH"/>
    <property type="match status" value="1"/>
</dbReference>
<organism evidence="4 5">
    <name type="scientific">Tegillarca granosa</name>
    <name type="common">Malaysian cockle</name>
    <name type="synonym">Anadara granosa</name>
    <dbReference type="NCBI Taxonomy" id="220873"/>
    <lineage>
        <taxon>Eukaryota</taxon>
        <taxon>Metazoa</taxon>
        <taxon>Spiralia</taxon>
        <taxon>Lophotrochozoa</taxon>
        <taxon>Mollusca</taxon>
        <taxon>Bivalvia</taxon>
        <taxon>Autobranchia</taxon>
        <taxon>Pteriomorphia</taxon>
        <taxon>Arcoida</taxon>
        <taxon>Arcoidea</taxon>
        <taxon>Arcidae</taxon>
        <taxon>Tegillarca</taxon>
    </lineage>
</organism>
<feature type="transmembrane region" description="Helical" evidence="1">
    <location>
        <begin position="544"/>
        <end position="562"/>
    </location>
</feature>
<comment type="caution">
    <text evidence="4">The sequence shown here is derived from an EMBL/GenBank/DDBJ whole genome shotgun (WGS) entry which is preliminary data.</text>
</comment>
<accession>A0ABQ9E1D7</accession>
<keyword evidence="1" id="KW-0812">Transmembrane</keyword>